<evidence type="ECO:0000259" key="16">
    <source>
        <dbReference type="PROSITE" id="PS51918"/>
    </source>
</evidence>
<protein>
    <recommendedName>
        <fullName evidence="14">Dual-specificity RNA methyltransferase RlmN</fullName>
        <ecNumber evidence="14">2.1.1.192</ecNumber>
    </recommendedName>
    <alternativeName>
        <fullName evidence="14">23S rRNA (adenine(2503)-C(2))-methyltransferase</fullName>
    </alternativeName>
    <alternativeName>
        <fullName evidence="14">23S rRNA m2A2503 methyltransferase</fullName>
    </alternativeName>
    <alternativeName>
        <fullName evidence="14">Ribosomal RNA large subunit methyltransferase N</fullName>
    </alternativeName>
    <alternativeName>
        <fullName evidence="14">tRNA (adenine(37)-C(2))-methyltransferase</fullName>
    </alternativeName>
    <alternativeName>
        <fullName evidence="14">tRNA m2A37 methyltransferase</fullName>
    </alternativeName>
</protein>
<gene>
    <name evidence="14 17" type="primary">rlmN</name>
    <name evidence="17" type="ORF">SIID45300_00911</name>
</gene>
<feature type="region of interest" description="Disordered" evidence="15">
    <location>
        <begin position="1"/>
        <end position="34"/>
    </location>
</feature>
<comment type="cofactor">
    <cofactor evidence="14">
        <name>[4Fe-4S] cluster</name>
        <dbReference type="ChEBI" id="CHEBI:49883"/>
    </cofactor>
    <text evidence="14">Binds 1 [4Fe-4S] cluster. The cluster is coordinated with 3 cysteines and an exchangeable S-adenosyl-L-methionine.</text>
</comment>
<evidence type="ECO:0000313" key="17">
    <source>
        <dbReference type="EMBL" id="GAB0056603.1"/>
    </source>
</evidence>
<dbReference type="PANTHER" id="PTHR30544:SF5">
    <property type="entry name" value="RADICAL SAM CORE DOMAIN-CONTAINING PROTEIN"/>
    <property type="match status" value="1"/>
</dbReference>
<evidence type="ECO:0000256" key="1">
    <source>
        <dbReference type="ARBA" id="ARBA00004496"/>
    </source>
</evidence>
<reference evidence="17 18" key="1">
    <citation type="submission" date="2024-05" db="EMBL/GenBank/DDBJ databases">
        <authorList>
            <consortium name="Candidatus Magnetaquicoccaceae bacterium FCR-1 genome sequencing consortium"/>
            <person name="Shimoshige H."/>
            <person name="Shimamura S."/>
            <person name="Taoka A."/>
            <person name="Kobayashi H."/>
            <person name="Maekawa T."/>
        </authorList>
    </citation>
    <scope>NUCLEOTIDE SEQUENCE [LARGE SCALE GENOMIC DNA]</scope>
    <source>
        <strain evidence="17 18">FCR-1</strain>
    </source>
</reference>
<dbReference type="Pfam" id="PF04055">
    <property type="entry name" value="Radical_SAM"/>
    <property type="match status" value="1"/>
</dbReference>
<keyword evidence="10 14" id="KW-0479">Metal-binding</keyword>
<feature type="compositionally biased region" description="Pro residues" evidence="15">
    <location>
        <begin position="7"/>
        <end position="18"/>
    </location>
</feature>
<feature type="binding site" evidence="14">
    <location>
        <position position="227"/>
    </location>
    <ligand>
        <name>S-adenosyl-L-methionine</name>
        <dbReference type="ChEBI" id="CHEBI:59789"/>
    </ligand>
</feature>
<comment type="similarity">
    <text evidence="2 14">Belongs to the radical SAM superfamily. RlmN family.</text>
</comment>
<evidence type="ECO:0000256" key="2">
    <source>
        <dbReference type="ARBA" id="ARBA00007544"/>
    </source>
</evidence>
<feature type="binding site" evidence="14">
    <location>
        <position position="145"/>
    </location>
    <ligand>
        <name>[4Fe-4S] cluster</name>
        <dbReference type="ChEBI" id="CHEBI:49883"/>
        <note>4Fe-4S-S-AdoMet</note>
    </ligand>
</feature>
<feature type="active site" description="Proton acceptor" evidence="14">
    <location>
        <position position="125"/>
    </location>
</feature>
<dbReference type="InterPro" id="IPR027492">
    <property type="entry name" value="RNA_MTrfase_RlmN"/>
</dbReference>
<dbReference type="InterPro" id="IPR007197">
    <property type="entry name" value="rSAM"/>
</dbReference>
<evidence type="ECO:0000256" key="8">
    <source>
        <dbReference type="ARBA" id="ARBA00022691"/>
    </source>
</evidence>
<feature type="binding site" evidence="14">
    <location>
        <begin position="249"/>
        <end position="251"/>
    </location>
    <ligand>
        <name>S-adenosyl-L-methionine</name>
        <dbReference type="ChEBI" id="CHEBI:59789"/>
    </ligand>
</feature>
<dbReference type="EMBL" id="BAAFGK010000004">
    <property type="protein sequence ID" value="GAB0056603.1"/>
    <property type="molecule type" value="Genomic_DNA"/>
</dbReference>
<comment type="miscellaneous">
    <text evidence="14">Reaction proceeds by a ping-pong mechanism involving intermediate methylation of a conserved cysteine residue.</text>
</comment>
<keyword evidence="4 14" id="KW-0963">Cytoplasm</keyword>
<evidence type="ECO:0000256" key="12">
    <source>
        <dbReference type="ARBA" id="ARBA00023014"/>
    </source>
</evidence>
<evidence type="ECO:0000256" key="5">
    <source>
        <dbReference type="ARBA" id="ARBA00022552"/>
    </source>
</evidence>
<dbReference type="InterPro" id="IPR004383">
    <property type="entry name" value="rRNA_lsu_MTrfase_RlmN/Cfr"/>
</dbReference>
<dbReference type="HAMAP" id="MF_01849">
    <property type="entry name" value="RNA_methyltr_RlmN"/>
    <property type="match status" value="1"/>
</dbReference>
<evidence type="ECO:0000256" key="10">
    <source>
        <dbReference type="ARBA" id="ARBA00022723"/>
    </source>
</evidence>
<comment type="function">
    <text evidence="14">Specifically methylates position 2 of adenine 2503 in 23S rRNA and position 2 of adenine 37 in tRNAs. m2A2503 modification seems to play a crucial role in the proofreading step occurring at the peptidyl transferase center and thus would serve to optimize ribosomal fidelity.</text>
</comment>
<dbReference type="InterPro" id="IPR048641">
    <property type="entry name" value="RlmN_N"/>
</dbReference>
<sequence length="389" mass="42008">MPLASSAPPPAGEPPAGEPPEMGAAPTAPVFTPSAPLRLTDMTREELTQLMIAWGEKPYRAQQAWSWVYARLAGTVEEMTDLSKSFRARLAEVIAPLRPPVISHRVSTDGTEKWLLDCGDGVAAETVFIPDEERGTVCVSSQAGCSLACPFCRTGTLPLRRNLTTAEIVEQVLFVRATMAARGVRVTNVVLMGMGEPLYNLAAVTRAVRIIMDNTGLAIGCRKLTLSTSGVVNKMEEAGLNLNVNLAISLHSVRDAVRDQLVPINRKFNLAALRRAALAWPMRGRDRITWEYVLLDGVNDSLQDARELVNWLKGIPSKVNLLAFNPWPGAPYAPTPREQILRFQEVVANAGLVTIIRDSRGADVGAACGQLAGTAGELGLFNPLHATEA</sequence>
<dbReference type="InterPro" id="IPR040072">
    <property type="entry name" value="Methyltransferase_A"/>
</dbReference>
<name>A0ABQ0C6T7_9PROT</name>
<keyword evidence="6 14" id="KW-0489">Methyltransferase</keyword>
<dbReference type="InterPro" id="IPR013785">
    <property type="entry name" value="Aldolase_TIM"/>
</dbReference>
<accession>A0ABQ0C6T7</accession>
<dbReference type="GO" id="GO:0008168">
    <property type="term" value="F:methyltransferase activity"/>
    <property type="evidence" value="ECO:0007669"/>
    <property type="project" value="UniProtKB-KW"/>
</dbReference>
<evidence type="ECO:0000313" key="18">
    <source>
        <dbReference type="Proteomes" id="UP001628193"/>
    </source>
</evidence>
<keyword evidence="5 14" id="KW-0698">rRNA processing</keyword>
<dbReference type="Gene3D" id="1.10.150.530">
    <property type="match status" value="1"/>
</dbReference>
<dbReference type="EC" id="2.1.1.192" evidence="14"/>
<dbReference type="NCBIfam" id="TIGR00048">
    <property type="entry name" value="rRNA_mod_RlmN"/>
    <property type="match status" value="1"/>
</dbReference>
<dbReference type="GO" id="GO:0032259">
    <property type="term" value="P:methylation"/>
    <property type="evidence" value="ECO:0007669"/>
    <property type="project" value="UniProtKB-KW"/>
</dbReference>
<feature type="binding site" evidence="14">
    <location>
        <position position="149"/>
    </location>
    <ligand>
        <name>[4Fe-4S] cluster</name>
        <dbReference type="ChEBI" id="CHEBI:49883"/>
        <note>4Fe-4S-S-AdoMet</note>
    </ligand>
</feature>
<dbReference type="SFLD" id="SFLDF00275">
    <property type="entry name" value="adenosine_C2_methyltransferase"/>
    <property type="match status" value="1"/>
</dbReference>
<evidence type="ECO:0000256" key="3">
    <source>
        <dbReference type="ARBA" id="ARBA00022485"/>
    </source>
</evidence>
<evidence type="ECO:0000256" key="9">
    <source>
        <dbReference type="ARBA" id="ARBA00022694"/>
    </source>
</evidence>
<comment type="subcellular location">
    <subcellularLocation>
        <location evidence="1 14">Cytoplasm</location>
    </subcellularLocation>
</comment>
<keyword evidence="9 14" id="KW-0819">tRNA processing</keyword>
<keyword evidence="8 14" id="KW-0949">S-adenosyl-L-methionine</keyword>
<dbReference type="SFLD" id="SFLDS00029">
    <property type="entry name" value="Radical_SAM"/>
    <property type="match status" value="1"/>
</dbReference>
<comment type="catalytic activity">
    <reaction evidence="14">
        <text>adenosine(2503) in 23S rRNA + 2 reduced [2Fe-2S]-[ferredoxin] + 2 S-adenosyl-L-methionine = 2-methyladenosine(2503) in 23S rRNA + 5'-deoxyadenosine + L-methionine + 2 oxidized [2Fe-2S]-[ferredoxin] + S-adenosyl-L-homocysteine</text>
        <dbReference type="Rhea" id="RHEA:42916"/>
        <dbReference type="Rhea" id="RHEA-COMP:10000"/>
        <dbReference type="Rhea" id="RHEA-COMP:10001"/>
        <dbReference type="Rhea" id="RHEA-COMP:10152"/>
        <dbReference type="Rhea" id="RHEA-COMP:10282"/>
        <dbReference type="ChEBI" id="CHEBI:17319"/>
        <dbReference type="ChEBI" id="CHEBI:33737"/>
        <dbReference type="ChEBI" id="CHEBI:33738"/>
        <dbReference type="ChEBI" id="CHEBI:57844"/>
        <dbReference type="ChEBI" id="CHEBI:57856"/>
        <dbReference type="ChEBI" id="CHEBI:59789"/>
        <dbReference type="ChEBI" id="CHEBI:74411"/>
        <dbReference type="ChEBI" id="CHEBI:74497"/>
        <dbReference type="EC" id="2.1.1.192"/>
    </reaction>
</comment>
<dbReference type="SUPFAM" id="SSF102114">
    <property type="entry name" value="Radical SAM enzymes"/>
    <property type="match status" value="1"/>
</dbReference>
<keyword evidence="11 14" id="KW-0408">Iron</keyword>
<evidence type="ECO:0000256" key="13">
    <source>
        <dbReference type="ARBA" id="ARBA00023157"/>
    </source>
</evidence>
<keyword evidence="3 14" id="KW-0004">4Fe-4S</keyword>
<dbReference type="PROSITE" id="PS51918">
    <property type="entry name" value="RADICAL_SAM"/>
    <property type="match status" value="1"/>
</dbReference>
<feature type="compositionally biased region" description="Low complexity" evidence="15">
    <location>
        <begin position="19"/>
        <end position="29"/>
    </location>
</feature>
<evidence type="ECO:0000256" key="4">
    <source>
        <dbReference type="ARBA" id="ARBA00022490"/>
    </source>
</evidence>
<dbReference type="InterPro" id="IPR058240">
    <property type="entry name" value="rSAM_sf"/>
</dbReference>
<dbReference type="PANTHER" id="PTHR30544">
    <property type="entry name" value="23S RRNA METHYLTRANSFERASE"/>
    <property type="match status" value="1"/>
</dbReference>
<organism evidence="17 18">
    <name type="scientific">Candidatus Magnetaquiglobus chichijimensis</name>
    <dbReference type="NCBI Taxonomy" id="3141448"/>
    <lineage>
        <taxon>Bacteria</taxon>
        <taxon>Pseudomonadati</taxon>
        <taxon>Pseudomonadota</taxon>
        <taxon>Magnetococcia</taxon>
        <taxon>Magnetococcales</taxon>
        <taxon>Candidatus Magnetaquicoccaceae</taxon>
        <taxon>Candidatus Magnetaquiglobus</taxon>
    </lineage>
</organism>
<dbReference type="Proteomes" id="UP001628193">
    <property type="component" value="Unassembled WGS sequence"/>
</dbReference>
<feature type="binding site" evidence="14">
    <location>
        <begin position="195"/>
        <end position="196"/>
    </location>
    <ligand>
        <name>S-adenosyl-L-methionine</name>
        <dbReference type="ChEBI" id="CHEBI:59789"/>
    </ligand>
</feature>
<comment type="caution">
    <text evidence="14">Lacks conserved residue(s) required for the propagation of feature annotation.</text>
</comment>
<keyword evidence="7 14" id="KW-0808">Transferase</keyword>
<evidence type="ECO:0000256" key="15">
    <source>
        <dbReference type="SAM" id="MobiDB-lite"/>
    </source>
</evidence>
<comment type="catalytic activity">
    <reaction evidence="14">
        <text>adenosine(37) in tRNA + 2 reduced [2Fe-2S]-[ferredoxin] + 2 S-adenosyl-L-methionine = 2-methyladenosine(37) in tRNA + 5'-deoxyadenosine + L-methionine + 2 oxidized [2Fe-2S]-[ferredoxin] + S-adenosyl-L-homocysteine</text>
        <dbReference type="Rhea" id="RHEA:43332"/>
        <dbReference type="Rhea" id="RHEA-COMP:10000"/>
        <dbReference type="Rhea" id="RHEA-COMP:10001"/>
        <dbReference type="Rhea" id="RHEA-COMP:10162"/>
        <dbReference type="Rhea" id="RHEA-COMP:10485"/>
        <dbReference type="ChEBI" id="CHEBI:17319"/>
        <dbReference type="ChEBI" id="CHEBI:33737"/>
        <dbReference type="ChEBI" id="CHEBI:33738"/>
        <dbReference type="ChEBI" id="CHEBI:57844"/>
        <dbReference type="ChEBI" id="CHEBI:57856"/>
        <dbReference type="ChEBI" id="CHEBI:59789"/>
        <dbReference type="ChEBI" id="CHEBI:74411"/>
        <dbReference type="ChEBI" id="CHEBI:74497"/>
        <dbReference type="EC" id="2.1.1.192"/>
    </reaction>
</comment>
<evidence type="ECO:0000256" key="11">
    <source>
        <dbReference type="ARBA" id="ARBA00023004"/>
    </source>
</evidence>
<dbReference type="SFLD" id="SFLDG01062">
    <property type="entry name" value="methyltransferase_(Class_A)"/>
    <property type="match status" value="1"/>
</dbReference>
<dbReference type="Pfam" id="PF21016">
    <property type="entry name" value="RlmN_N"/>
    <property type="match status" value="1"/>
</dbReference>
<feature type="active site" description="S-methylcysteine intermediate" evidence="14">
    <location>
        <position position="368"/>
    </location>
</feature>
<keyword evidence="13 14" id="KW-1015">Disulfide bond</keyword>
<evidence type="ECO:0000256" key="7">
    <source>
        <dbReference type="ARBA" id="ARBA00022679"/>
    </source>
</evidence>
<evidence type="ECO:0000256" key="6">
    <source>
        <dbReference type="ARBA" id="ARBA00022603"/>
    </source>
</evidence>
<feature type="binding site" evidence="14">
    <location>
        <position position="152"/>
    </location>
    <ligand>
        <name>[4Fe-4S] cluster</name>
        <dbReference type="ChEBI" id="CHEBI:49883"/>
        <note>4Fe-4S-S-AdoMet</note>
    </ligand>
</feature>
<proteinExistence type="inferred from homology"/>
<dbReference type="Gene3D" id="3.20.20.70">
    <property type="entry name" value="Aldolase class I"/>
    <property type="match status" value="1"/>
</dbReference>
<keyword evidence="12 14" id="KW-0411">Iron-sulfur</keyword>
<reference evidence="17 18" key="2">
    <citation type="submission" date="2024-09" db="EMBL/GenBank/DDBJ databases">
        <title>Draft genome sequence of Candidatus Magnetaquicoccaceae bacterium FCR-1.</title>
        <authorList>
            <person name="Shimoshige H."/>
            <person name="Shimamura S."/>
            <person name="Taoka A."/>
            <person name="Kobayashi H."/>
            <person name="Maekawa T."/>
        </authorList>
    </citation>
    <scope>NUCLEOTIDE SEQUENCE [LARGE SCALE GENOMIC DNA]</scope>
    <source>
        <strain evidence="17 18">FCR-1</strain>
    </source>
</reference>
<evidence type="ECO:0000256" key="14">
    <source>
        <dbReference type="HAMAP-Rule" id="MF_01849"/>
    </source>
</evidence>
<feature type="binding site" evidence="14">
    <location>
        <position position="325"/>
    </location>
    <ligand>
        <name>S-adenosyl-L-methionine</name>
        <dbReference type="ChEBI" id="CHEBI:59789"/>
    </ligand>
</feature>
<dbReference type="PIRSF" id="PIRSF006004">
    <property type="entry name" value="CHP00048"/>
    <property type="match status" value="1"/>
</dbReference>
<dbReference type="CDD" id="cd01335">
    <property type="entry name" value="Radical_SAM"/>
    <property type="match status" value="1"/>
</dbReference>
<feature type="domain" description="Radical SAM core" evidence="16">
    <location>
        <begin position="131"/>
        <end position="363"/>
    </location>
</feature>
<keyword evidence="18" id="KW-1185">Reference proteome</keyword>
<comment type="caution">
    <text evidence="17">The sequence shown here is derived from an EMBL/GenBank/DDBJ whole genome shotgun (WGS) entry which is preliminary data.</text>
</comment>